<keyword evidence="1" id="KW-0547">Nucleotide-binding</keyword>
<evidence type="ECO:0000256" key="2">
    <source>
        <dbReference type="ARBA" id="ARBA00022840"/>
    </source>
</evidence>
<evidence type="ECO:0000313" key="4">
    <source>
        <dbReference type="EMBL" id="MFC4315013.1"/>
    </source>
</evidence>
<evidence type="ECO:0000313" key="5">
    <source>
        <dbReference type="Proteomes" id="UP001595904"/>
    </source>
</evidence>
<accession>A0ABV8T5N1</accession>
<gene>
    <name evidence="4" type="ORF">ACFPN2_38500</name>
</gene>
<evidence type="ECO:0000259" key="3">
    <source>
        <dbReference type="Pfam" id="PF00501"/>
    </source>
</evidence>
<dbReference type="SUPFAM" id="SSF56801">
    <property type="entry name" value="Acetyl-CoA synthetase-like"/>
    <property type="match status" value="1"/>
</dbReference>
<comment type="caution">
    <text evidence="4">The sequence shown here is derived from an EMBL/GenBank/DDBJ whole genome shotgun (WGS) entry which is preliminary data.</text>
</comment>
<name>A0ABV8T5N1_9GAMM</name>
<dbReference type="Proteomes" id="UP001595904">
    <property type="component" value="Unassembled WGS sequence"/>
</dbReference>
<protein>
    <submittedName>
        <fullName evidence="4">AMP-binding protein</fullName>
    </submittedName>
</protein>
<organism evidence="4 5">
    <name type="scientific">Steroidobacter flavus</name>
    <dbReference type="NCBI Taxonomy" id="1842136"/>
    <lineage>
        <taxon>Bacteria</taxon>
        <taxon>Pseudomonadati</taxon>
        <taxon>Pseudomonadota</taxon>
        <taxon>Gammaproteobacteria</taxon>
        <taxon>Steroidobacterales</taxon>
        <taxon>Steroidobacteraceae</taxon>
        <taxon>Steroidobacter</taxon>
    </lineage>
</organism>
<sequence length="554" mass="61371">MLERLEHWARTAPDRTYLTQPLPNGSVVEYSWARVRDESRRMAAYLQSLELPAGSSIAIYGKNCAHWIMADFAIWLAGHVSVPLYPSASSLTADYVLRHCDARLIFIGRVDGVTDSWNDVQRVLPAWLPQIGLPMSPASVSVRWDDLVAAREPLSKAVERDENALATIIYTSGTTGQPKGVMHSFHSLTAPCLTTASLWGTSPDDRMLSYLPLAHIAERVALEVPSLTFGFQVFFNLNLETFAQDLKRARPTRFFSVPRLWTKFYQAVNQQLPPEKQKVLFADPVQGPIAKKNILAGLGLDAANLGFTGAAPLPAQILSWYRELGLDLIEVYGMTENAATSHASPRDDVRPGYVGVPLPGVECRLGEDGEVLVKSPGQMLGYYRAAEDSQQCFTPDGFFHTGDRGELDQAGRLRITGRVKELFKTSKGKYVAPVPIENRLGAHPFVEAICVTGHGEPQPFALLMLAADKYRQAQADAAVHAQLDRELSGLLEQVNASLEAHEQVDYLVVAKEPWTIESGLLTPTMKIRRSQIEGRYLARAAQWRELAQPVIWES</sequence>
<dbReference type="EMBL" id="JBHSDU010000015">
    <property type="protein sequence ID" value="MFC4315013.1"/>
    <property type="molecule type" value="Genomic_DNA"/>
</dbReference>
<dbReference type="Gene3D" id="3.40.50.12780">
    <property type="entry name" value="N-terminal domain of ligase-like"/>
    <property type="match status" value="1"/>
</dbReference>
<dbReference type="Pfam" id="PF00501">
    <property type="entry name" value="AMP-binding"/>
    <property type="match status" value="1"/>
</dbReference>
<keyword evidence="2" id="KW-0067">ATP-binding</keyword>
<proteinExistence type="predicted"/>
<dbReference type="InterPro" id="IPR020845">
    <property type="entry name" value="AMP-binding_CS"/>
</dbReference>
<dbReference type="PANTHER" id="PTHR43272:SF33">
    <property type="entry name" value="AMP-BINDING DOMAIN-CONTAINING PROTEIN-RELATED"/>
    <property type="match status" value="1"/>
</dbReference>
<dbReference type="RefSeq" id="WP_380606645.1">
    <property type="nucleotide sequence ID" value="NZ_JBHSDU010000015.1"/>
</dbReference>
<keyword evidence="5" id="KW-1185">Reference proteome</keyword>
<dbReference type="InterPro" id="IPR000873">
    <property type="entry name" value="AMP-dep_synth/lig_dom"/>
</dbReference>
<reference evidence="5" key="1">
    <citation type="journal article" date="2019" name="Int. J. Syst. Evol. Microbiol.">
        <title>The Global Catalogue of Microorganisms (GCM) 10K type strain sequencing project: providing services to taxonomists for standard genome sequencing and annotation.</title>
        <authorList>
            <consortium name="The Broad Institute Genomics Platform"/>
            <consortium name="The Broad Institute Genome Sequencing Center for Infectious Disease"/>
            <person name="Wu L."/>
            <person name="Ma J."/>
        </authorList>
    </citation>
    <scope>NUCLEOTIDE SEQUENCE [LARGE SCALE GENOMIC DNA]</scope>
    <source>
        <strain evidence="5">CGMCC 1.10759</strain>
    </source>
</reference>
<evidence type="ECO:0000256" key="1">
    <source>
        <dbReference type="ARBA" id="ARBA00022741"/>
    </source>
</evidence>
<dbReference type="Pfam" id="PF23562">
    <property type="entry name" value="AMP-binding_C_3"/>
    <property type="match status" value="1"/>
</dbReference>
<dbReference type="InterPro" id="IPR042099">
    <property type="entry name" value="ANL_N_sf"/>
</dbReference>
<dbReference type="PANTHER" id="PTHR43272">
    <property type="entry name" value="LONG-CHAIN-FATTY-ACID--COA LIGASE"/>
    <property type="match status" value="1"/>
</dbReference>
<dbReference type="PROSITE" id="PS00455">
    <property type="entry name" value="AMP_BINDING"/>
    <property type="match status" value="1"/>
</dbReference>
<feature type="domain" description="AMP-dependent synthetase/ligase" evidence="3">
    <location>
        <begin position="5"/>
        <end position="383"/>
    </location>
</feature>